<dbReference type="EMBL" id="JARKNE010000012">
    <property type="protein sequence ID" value="KAK5775121.1"/>
    <property type="molecule type" value="Genomic_DNA"/>
</dbReference>
<reference evidence="1 2" key="1">
    <citation type="submission" date="2023-03" db="EMBL/GenBank/DDBJ databases">
        <title>WGS of Gossypium arboreum.</title>
        <authorList>
            <person name="Yu D."/>
        </authorList>
    </citation>
    <scope>NUCLEOTIDE SEQUENCE [LARGE SCALE GENOMIC DNA]</scope>
    <source>
        <tissue evidence="1">Leaf</tissue>
    </source>
</reference>
<dbReference type="Proteomes" id="UP001358586">
    <property type="component" value="Chromosome 12"/>
</dbReference>
<evidence type="ECO:0000313" key="1">
    <source>
        <dbReference type="EMBL" id="KAK5775121.1"/>
    </source>
</evidence>
<comment type="caution">
    <text evidence="1">The sequence shown here is derived from an EMBL/GenBank/DDBJ whole genome shotgun (WGS) entry which is preliminary data.</text>
</comment>
<proteinExistence type="predicted"/>
<protein>
    <submittedName>
        <fullName evidence="1">Uncharacterized protein</fullName>
    </submittedName>
</protein>
<accession>A0ABR0MMQ6</accession>
<keyword evidence="2" id="KW-1185">Reference proteome</keyword>
<gene>
    <name evidence="1" type="ORF">PVK06_042990</name>
</gene>
<name>A0ABR0MMQ6_GOSAR</name>
<sequence>MLPDKGFNLENLDPTKVLSDIWKLINVINWNMFCMKRPLYEAKLVQKFYSNLTSFTKIEFLVQGKKVSSATQPINGFFFHLPNKEDDNYSAMLKNVDLDLPQEVLKEVTIFGSKWVIKKYGSDTCRREFLNPTTKIFSSIHRCQLRNPREMNSSLWREELNTQRVVEKWKQFQIARILPNK</sequence>
<evidence type="ECO:0000313" key="2">
    <source>
        <dbReference type="Proteomes" id="UP001358586"/>
    </source>
</evidence>
<organism evidence="1 2">
    <name type="scientific">Gossypium arboreum</name>
    <name type="common">Tree cotton</name>
    <name type="synonym">Gossypium nanking</name>
    <dbReference type="NCBI Taxonomy" id="29729"/>
    <lineage>
        <taxon>Eukaryota</taxon>
        <taxon>Viridiplantae</taxon>
        <taxon>Streptophyta</taxon>
        <taxon>Embryophyta</taxon>
        <taxon>Tracheophyta</taxon>
        <taxon>Spermatophyta</taxon>
        <taxon>Magnoliopsida</taxon>
        <taxon>eudicotyledons</taxon>
        <taxon>Gunneridae</taxon>
        <taxon>Pentapetalae</taxon>
        <taxon>rosids</taxon>
        <taxon>malvids</taxon>
        <taxon>Malvales</taxon>
        <taxon>Malvaceae</taxon>
        <taxon>Malvoideae</taxon>
        <taxon>Gossypium</taxon>
    </lineage>
</organism>